<protein>
    <submittedName>
        <fullName evidence="1">Uncharacterized protein</fullName>
    </submittedName>
</protein>
<evidence type="ECO:0000313" key="1">
    <source>
        <dbReference type="EMBL" id="PSG87396.1"/>
    </source>
</evidence>
<accession>A0A2T1N732</accession>
<comment type="caution">
    <text evidence="1">The sequence shown here is derived from an EMBL/GenBank/DDBJ whole genome shotgun (WGS) entry which is preliminary data.</text>
</comment>
<reference evidence="1 2" key="1">
    <citation type="submission" date="2018-03" db="EMBL/GenBank/DDBJ databases">
        <title>Mesoflavibacter sp. HG37 and Mesoflavibacter sp. HG96 sp.nov., two marine bacteria isolated from seawater of Western Pacific Ocean.</title>
        <authorList>
            <person name="Cheng H."/>
            <person name="Wu Y.-H."/>
            <person name="Guo L.-L."/>
            <person name="Xu X.-W."/>
        </authorList>
    </citation>
    <scope>NUCLEOTIDE SEQUENCE [LARGE SCALE GENOMIC DNA]</scope>
    <source>
        <strain evidence="1 2">KCTC 32269</strain>
    </source>
</reference>
<name>A0A2T1N732_9FLAO</name>
<gene>
    <name evidence="1" type="ORF">C7H52_10965</name>
</gene>
<sequence length="160" mass="18073">MYQREFIPNLKGTEPKQIVKAHENAFEEVVKSGKIESIGGFHITVHTTKNGLEYLMKMSVSIGQPTSMVVQANQVVPIPFGDAKTGAFSYSYLISSNPFHPAIGIYFPMGNFGTLYYPRLTREILMLKNVDVFNFAKKVKEDFKIDLTGIVKDGDFMRRI</sequence>
<keyword evidence="2" id="KW-1185">Reference proteome</keyword>
<dbReference type="AlphaFoldDB" id="A0A2T1N732"/>
<proteinExistence type="predicted"/>
<dbReference type="EMBL" id="PXOQ01000010">
    <property type="protein sequence ID" value="PSG87396.1"/>
    <property type="molecule type" value="Genomic_DNA"/>
</dbReference>
<dbReference type="Proteomes" id="UP000238426">
    <property type="component" value="Unassembled WGS sequence"/>
</dbReference>
<organism evidence="1 2">
    <name type="scientific">Aurantibacter aestuarii</name>
    <dbReference type="NCBI Taxonomy" id="1266046"/>
    <lineage>
        <taxon>Bacteria</taxon>
        <taxon>Pseudomonadati</taxon>
        <taxon>Bacteroidota</taxon>
        <taxon>Flavobacteriia</taxon>
        <taxon>Flavobacteriales</taxon>
        <taxon>Flavobacteriaceae</taxon>
        <taxon>Aurantibacter</taxon>
    </lineage>
</organism>
<evidence type="ECO:0000313" key="2">
    <source>
        <dbReference type="Proteomes" id="UP000238426"/>
    </source>
</evidence>